<reference evidence="1" key="2">
    <citation type="submission" date="2022-01" db="EMBL/GenBank/DDBJ databases">
        <authorList>
            <person name="Yamashiro T."/>
            <person name="Shiraishi A."/>
            <person name="Satake H."/>
            <person name="Nakayama K."/>
        </authorList>
    </citation>
    <scope>NUCLEOTIDE SEQUENCE</scope>
</reference>
<comment type="caution">
    <text evidence="1">The sequence shown here is derived from an EMBL/GenBank/DDBJ whole genome shotgun (WGS) entry which is preliminary data.</text>
</comment>
<sequence length="102" mass="11445">MITLTIPSLVASPATAKAEGFLTELGAQVEMQGGLIHDHMAGQMDAHSVALWHAISDTQMENRELQLLITEERHARLDLVEIVDSMRRGDRSPEQMCRMYEI</sequence>
<dbReference type="Proteomes" id="UP001151760">
    <property type="component" value="Unassembled WGS sequence"/>
</dbReference>
<evidence type="ECO:0000313" key="1">
    <source>
        <dbReference type="EMBL" id="GJS56832.1"/>
    </source>
</evidence>
<organism evidence="1 2">
    <name type="scientific">Tanacetum coccineum</name>
    <dbReference type="NCBI Taxonomy" id="301880"/>
    <lineage>
        <taxon>Eukaryota</taxon>
        <taxon>Viridiplantae</taxon>
        <taxon>Streptophyta</taxon>
        <taxon>Embryophyta</taxon>
        <taxon>Tracheophyta</taxon>
        <taxon>Spermatophyta</taxon>
        <taxon>Magnoliopsida</taxon>
        <taxon>eudicotyledons</taxon>
        <taxon>Gunneridae</taxon>
        <taxon>Pentapetalae</taxon>
        <taxon>asterids</taxon>
        <taxon>campanulids</taxon>
        <taxon>Asterales</taxon>
        <taxon>Asteraceae</taxon>
        <taxon>Asteroideae</taxon>
        <taxon>Anthemideae</taxon>
        <taxon>Anthemidinae</taxon>
        <taxon>Tanacetum</taxon>
    </lineage>
</organism>
<keyword evidence="2" id="KW-1185">Reference proteome</keyword>
<gene>
    <name evidence="1" type="ORF">Tco_0651616</name>
</gene>
<reference evidence="1" key="1">
    <citation type="journal article" date="2022" name="Int. J. Mol. Sci.">
        <title>Draft Genome of Tanacetum Coccineum: Genomic Comparison of Closely Related Tanacetum-Family Plants.</title>
        <authorList>
            <person name="Yamashiro T."/>
            <person name="Shiraishi A."/>
            <person name="Nakayama K."/>
            <person name="Satake H."/>
        </authorList>
    </citation>
    <scope>NUCLEOTIDE SEQUENCE</scope>
</reference>
<name>A0ABQ4WVB3_9ASTR</name>
<protein>
    <submittedName>
        <fullName evidence="1">Uncharacterized protein</fullName>
    </submittedName>
</protein>
<proteinExistence type="predicted"/>
<dbReference type="EMBL" id="BQNB010008963">
    <property type="protein sequence ID" value="GJS56832.1"/>
    <property type="molecule type" value="Genomic_DNA"/>
</dbReference>
<evidence type="ECO:0000313" key="2">
    <source>
        <dbReference type="Proteomes" id="UP001151760"/>
    </source>
</evidence>
<accession>A0ABQ4WVB3</accession>